<protein>
    <submittedName>
        <fullName evidence="2">Uncharacterized protein</fullName>
    </submittedName>
</protein>
<organism evidence="2 3">
    <name type="scientific">Plutella xylostella</name>
    <name type="common">Diamondback moth</name>
    <name type="synonym">Plutella maculipennis</name>
    <dbReference type="NCBI Taxonomy" id="51655"/>
    <lineage>
        <taxon>Eukaryota</taxon>
        <taxon>Metazoa</taxon>
        <taxon>Ecdysozoa</taxon>
        <taxon>Arthropoda</taxon>
        <taxon>Hexapoda</taxon>
        <taxon>Insecta</taxon>
        <taxon>Pterygota</taxon>
        <taxon>Neoptera</taxon>
        <taxon>Endopterygota</taxon>
        <taxon>Lepidoptera</taxon>
        <taxon>Glossata</taxon>
        <taxon>Ditrysia</taxon>
        <taxon>Yponomeutoidea</taxon>
        <taxon>Plutellidae</taxon>
        <taxon>Plutella</taxon>
    </lineage>
</organism>
<evidence type="ECO:0000313" key="2">
    <source>
        <dbReference type="EMBL" id="KAG7296150.1"/>
    </source>
</evidence>
<sequence length="106" mass="11933">DLLGGPDHASTQSTSTDSNKMTTEPQKKKMIQQIFHPSLFVKESVNSEIMEDEINDESSEHPQWQRVPVLRTNKKRKFAESPSPPANTSNRYLTLPLDAAEGELPK</sequence>
<feature type="non-terminal residue" evidence="2">
    <location>
        <position position="106"/>
    </location>
</feature>
<proteinExistence type="predicted"/>
<dbReference type="EMBL" id="JAHIBW010000029">
    <property type="protein sequence ID" value="KAG7296150.1"/>
    <property type="molecule type" value="Genomic_DNA"/>
</dbReference>
<evidence type="ECO:0000313" key="3">
    <source>
        <dbReference type="Proteomes" id="UP000823941"/>
    </source>
</evidence>
<gene>
    <name evidence="2" type="ORF">JYU34_021249</name>
</gene>
<keyword evidence="3" id="KW-1185">Reference proteome</keyword>
<feature type="region of interest" description="Disordered" evidence="1">
    <location>
        <begin position="1"/>
        <end position="32"/>
    </location>
</feature>
<feature type="region of interest" description="Disordered" evidence="1">
    <location>
        <begin position="52"/>
        <end position="106"/>
    </location>
</feature>
<accession>A0ABQ7PTD2</accession>
<name>A0ABQ7PTD2_PLUXY</name>
<evidence type="ECO:0000256" key="1">
    <source>
        <dbReference type="SAM" id="MobiDB-lite"/>
    </source>
</evidence>
<comment type="caution">
    <text evidence="2">The sequence shown here is derived from an EMBL/GenBank/DDBJ whole genome shotgun (WGS) entry which is preliminary data.</text>
</comment>
<dbReference type="Proteomes" id="UP000823941">
    <property type="component" value="Chromosome 29"/>
</dbReference>
<feature type="compositionally biased region" description="Polar residues" evidence="1">
    <location>
        <begin position="9"/>
        <end position="24"/>
    </location>
</feature>
<reference evidence="2 3" key="1">
    <citation type="submission" date="2021-06" db="EMBL/GenBank/DDBJ databases">
        <title>A haploid diamondback moth (Plutella xylostella L.) genome assembly resolves 31 chromosomes and identifies a diamide resistance mutation.</title>
        <authorList>
            <person name="Ward C.M."/>
            <person name="Perry K.D."/>
            <person name="Baker G."/>
            <person name="Powis K."/>
            <person name="Heckel D.G."/>
            <person name="Baxter S.W."/>
        </authorList>
    </citation>
    <scope>NUCLEOTIDE SEQUENCE [LARGE SCALE GENOMIC DNA]</scope>
    <source>
        <strain evidence="2 3">LV</strain>
        <tissue evidence="2">Single pupa</tissue>
    </source>
</reference>
<feature type="non-terminal residue" evidence="2">
    <location>
        <position position="1"/>
    </location>
</feature>